<dbReference type="RefSeq" id="WP_132600174.1">
    <property type="nucleotide sequence ID" value="NZ_NRRP01000025.1"/>
</dbReference>
<name>A0A4R2NY16_RHOAD</name>
<dbReference type="OrthoDB" id="7867068at2"/>
<keyword evidence="2" id="KW-1185">Reference proteome</keyword>
<comment type="caution">
    <text evidence="1">The sequence shown here is derived from an EMBL/GenBank/DDBJ whole genome shotgun (WGS) entry which is preliminary data.</text>
</comment>
<dbReference type="AlphaFoldDB" id="A0A4R2NY16"/>
<dbReference type="Proteomes" id="UP000295733">
    <property type="component" value="Unassembled WGS sequence"/>
</dbReference>
<evidence type="ECO:0008006" key="3">
    <source>
        <dbReference type="Google" id="ProtNLM"/>
    </source>
</evidence>
<gene>
    <name evidence="1" type="ORF">EV656_102290</name>
</gene>
<proteinExistence type="predicted"/>
<organism evidence="1 2">
    <name type="scientific">Rhodovulum adriaticum</name>
    <name type="common">Rhodopseudomonas adriatica</name>
    <dbReference type="NCBI Taxonomy" id="35804"/>
    <lineage>
        <taxon>Bacteria</taxon>
        <taxon>Pseudomonadati</taxon>
        <taxon>Pseudomonadota</taxon>
        <taxon>Alphaproteobacteria</taxon>
        <taxon>Rhodobacterales</taxon>
        <taxon>Paracoccaceae</taxon>
        <taxon>Rhodovulum</taxon>
    </lineage>
</organism>
<sequence length="259" mass="27749">MAHDGMSNTAPPDGQGPQLILVGDSHVKALHAGCMAHGIPAAMLKSGGIHWNAGKIRVFAPRRARSPVLPALTPDIRTLEQTLGHSDIFDSGLPVIASVGFHCGHLARAFGAEGHIAWPPPEDLSDAERQESLFASGALVAAFVENQRAPHFALLKYIARKCPLTVILPPRAPKNAHKIRFRHNIDVLTATIAERMRDMGLAVYDPNAEFAGPGELLPWDWVEEDGFHGTTAYGTEVIGRLVSRGALAPAQTGTREPAP</sequence>
<dbReference type="EMBL" id="SLXL01000002">
    <property type="protein sequence ID" value="TCP26325.1"/>
    <property type="molecule type" value="Genomic_DNA"/>
</dbReference>
<accession>A0A4R2NY16</accession>
<protein>
    <recommendedName>
        <fullName evidence="3">GDSL-like lipase/acylhydrolase family protein</fullName>
    </recommendedName>
</protein>
<evidence type="ECO:0000313" key="1">
    <source>
        <dbReference type="EMBL" id="TCP26325.1"/>
    </source>
</evidence>
<reference evidence="1 2" key="1">
    <citation type="submission" date="2019-03" db="EMBL/GenBank/DDBJ databases">
        <title>Genomic Encyclopedia of Type Strains, Phase IV (KMG-IV): sequencing the most valuable type-strain genomes for metagenomic binning, comparative biology and taxonomic classification.</title>
        <authorList>
            <person name="Goeker M."/>
        </authorList>
    </citation>
    <scope>NUCLEOTIDE SEQUENCE [LARGE SCALE GENOMIC DNA]</scope>
    <source>
        <strain evidence="1 2">DSM 2781</strain>
    </source>
</reference>
<evidence type="ECO:0000313" key="2">
    <source>
        <dbReference type="Proteomes" id="UP000295733"/>
    </source>
</evidence>